<dbReference type="CDD" id="cd12291">
    <property type="entry name" value="RRM1_La"/>
    <property type="match status" value="1"/>
</dbReference>
<dbReference type="InterPro" id="IPR006630">
    <property type="entry name" value="La_HTH"/>
</dbReference>
<evidence type="ECO:0000256" key="3">
    <source>
        <dbReference type="SAM" id="MobiDB-lite"/>
    </source>
</evidence>
<feature type="compositionally biased region" description="Basic and acidic residues" evidence="3">
    <location>
        <begin position="253"/>
        <end position="279"/>
    </location>
</feature>
<reference evidence="5" key="1">
    <citation type="journal article" date="2020" name="Stud. Mycol.">
        <title>101 Dothideomycetes genomes: a test case for predicting lifestyles and emergence of pathogens.</title>
        <authorList>
            <person name="Haridas S."/>
            <person name="Albert R."/>
            <person name="Binder M."/>
            <person name="Bloem J."/>
            <person name="Labutti K."/>
            <person name="Salamov A."/>
            <person name="Andreopoulos B."/>
            <person name="Baker S."/>
            <person name="Barry K."/>
            <person name="Bills G."/>
            <person name="Bluhm B."/>
            <person name="Cannon C."/>
            <person name="Castanera R."/>
            <person name="Culley D."/>
            <person name="Daum C."/>
            <person name="Ezra D."/>
            <person name="Gonzalez J."/>
            <person name="Henrissat B."/>
            <person name="Kuo A."/>
            <person name="Liang C."/>
            <person name="Lipzen A."/>
            <person name="Lutzoni F."/>
            <person name="Magnuson J."/>
            <person name="Mondo S."/>
            <person name="Nolan M."/>
            <person name="Ohm R."/>
            <person name="Pangilinan J."/>
            <person name="Park H.-J."/>
            <person name="Ramirez L."/>
            <person name="Alfaro M."/>
            <person name="Sun H."/>
            <person name="Tritt A."/>
            <person name="Yoshinaga Y."/>
            <person name="Zwiers L.-H."/>
            <person name="Turgeon B."/>
            <person name="Goodwin S."/>
            <person name="Spatafora J."/>
            <person name="Crous P."/>
            <person name="Grigoriev I."/>
        </authorList>
    </citation>
    <scope>NUCLEOTIDE SEQUENCE</scope>
    <source>
        <strain evidence="5">CBS 207.26</strain>
    </source>
</reference>
<accession>A0A6A6EQA4</accession>
<dbReference type="PANTHER" id="PTHR22792">
    <property type="entry name" value="LUPUS LA PROTEIN-RELATED"/>
    <property type="match status" value="1"/>
</dbReference>
<proteinExistence type="predicted"/>
<dbReference type="SUPFAM" id="SSF46785">
    <property type="entry name" value="Winged helix' DNA-binding domain"/>
    <property type="match status" value="1"/>
</dbReference>
<dbReference type="Proteomes" id="UP000800200">
    <property type="component" value="Unassembled WGS sequence"/>
</dbReference>
<keyword evidence="1 2" id="KW-0694">RNA-binding</keyword>
<dbReference type="Pfam" id="PF00076">
    <property type="entry name" value="RRM_1"/>
    <property type="match status" value="1"/>
</dbReference>
<dbReference type="AlphaFoldDB" id="A0A6A6EQA4"/>
<dbReference type="OrthoDB" id="439993at2759"/>
<feature type="non-terminal residue" evidence="5">
    <location>
        <position position="1"/>
    </location>
</feature>
<dbReference type="InterPro" id="IPR045180">
    <property type="entry name" value="La_dom_prot"/>
</dbReference>
<dbReference type="Pfam" id="PF05383">
    <property type="entry name" value="La"/>
    <property type="match status" value="1"/>
</dbReference>
<dbReference type="Gene3D" id="3.30.70.330">
    <property type="match status" value="1"/>
</dbReference>
<feature type="compositionally biased region" description="Basic and acidic residues" evidence="3">
    <location>
        <begin position="294"/>
        <end position="345"/>
    </location>
</feature>
<dbReference type="InterPro" id="IPR012677">
    <property type="entry name" value="Nucleotide-bd_a/b_plait_sf"/>
</dbReference>
<keyword evidence="6" id="KW-1185">Reference proteome</keyword>
<dbReference type="GO" id="GO:0005634">
    <property type="term" value="C:nucleus"/>
    <property type="evidence" value="ECO:0007669"/>
    <property type="project" value="TreeGrafter"/>
</dbReference>
<dbReference type="SUPFAM" id="SSF54928">
    <property type="entry name" value="RNA-binding domain, RBD"/>
    <property type="match status" value="1"/>
</dbReference>
<organism evidence="5 6">
    <name type="scientific">Zopfia rhizophila CBS 207.26</name>
    <dbReference type="NCBI Taxonomy" id="1314779"/>
    <lineage>
        <taxon>Eukaryota</taxon>
        <taxon>Fungi</taxon>
        <taxon>Dikarya</taxon>
        <taxon>Ascomycota</taxon>
        <taxon>Pezizomycotina</taxon>
        <taxon>Dothideomycetes</taxon>
        <taxon>Dothideomycetes incertae sedis</taxon>
        <taxon>Zopfiaceae</taxon>
        <taxon>Zopfia</taxon>
    </lineage>
</organism>
<evidence type="ECO:0000259" key="4">
    <source>
        <dbReference type="PROSITE" id="PS50961"/>
    </source>
</evidence>
<sequence length="389" mass="45180">NRPKRRGPNNKFDNLPESSDPAEIRKQVEFYFSDQNIAMDEHIFYGIDGSKNRPMSLKHIASFNRMRRFQPYSAVVAALRDSEFLEVVEDGEYRGNGNEGIKRKVPITIPKLDGDKEEKELSLIDEFNRVRFNASKNSLTSSIIAKGFGTEEEAPQVELEEFFRPYGAIAVRMRREKDDGRAFKGSVFVEFENDEAQKQFLALDPKPKWKDNELFFMGKKEYNEMKCAEKGIEPGTTGELSHWKYRGPHQPRRGGDRTRRDGGRSRRDDYRRRRSDSHSRSRSPYRHRRRRDSRSRSSDSDDWKDRRDKFQKSRDYRGHRDEEEKPKQLVDERGVPVVHDTRPDRNPNGTLKEAADKGAADASKKRGRVDDDAGKDDGSKKTKLEVTAD</sequence>
<gene>
    <name evidence="5" type="ORF">K469DRAFT_552419</name>
</gene>
<feature type="compositionally biased region" description="Basic residues" evidence="3">
    <location>
        <begin position="280"/>
        <end position="293"/>
    </location>
</feature>
<dbReference type="PROSITE" id="PS50961">
    <property type="entry name" value="HTH_LA"/>
    <property type="match status" value="1"/>
</dbReference>
<evidence type="ECO:0000313" key="5">
    <source>
        <dbReference type="EMBL" id="KAF2193213.1"/>
    </source>
</evidence>
<feature type="compositionally biased region" description="Basic residues" evidence="3">
    <location>
        <begin position="243"/>
        <end position="252"/>
    </location>
</feature>
<feature type="region of interest" description="Disordered" evidence="3">
    <location>
        <begin position="233"/>
        <end position="389"/>
    </location>
</feature>
<dbReference type="InterPro" id="IPR036388">
    <property type="entry name" value="WH-like_DNA-bd_sf"/>
</dbReference>
<dbReference type="GO" id="GO:0003729">
    <property type="term" value="F:mRNA binding"/>
    <property type="evidence" value="ECO:0007669"/>
    <property type="project" value="TreeGrafter"/>
</dbReference>
<dbReference type="PANTHER" id="PTHR22792:SF140">
    <property type="entry name" value="ACHILLES, ISOFORM A"/>
    <property type="match status" value="1"/>
</dbReference>
<dbReference type="InterPro" id="IPR000504">
    <property type="entry name" value="RRM_dom"/>
</dbReference>
<feature type="domain" description="HTH La-type RNA-binding" evidence="4">
    <location>
        <begin position="14"/>
        <end position="107"/>
    </location>
</feature>
<name>A0A6A6EQA4_9PEZI</name>
<evidence type="ECO:0000256" key="2">
    <source>
        <dbReference type="PROSITE-ProRule" id="PRU00332"/>
    </source>
</evidence>
<dbReference type="InterPro" id="IPR036390">
    <property type="entry name" value="WH_DNA-bd_sf"/>
</dbReference>
<dbReference type="Gene3D" id="1.10.10.10">
    <property type="entry name" value="Winged helix-like DNA-binding domain superfamily/Winged helix DNA-binding domain"/>
    <property type="match status" value="1"/>
</dbReference>
<dbReference type="SMART" id="SM00715">
    <property type="entry name" value="LA"/>
    <property type="match status" value="1"/>
</dbReference>
<evidence type="ECO:0000313" key="6">
    <source>
        <dbReference type="Proteomes" id="UP000800200"/>
    </source>
</evidence>
<protein>
    <recommendedName>
        <fullName evidence="4">HTH La-type RNA-binding domain-containing protein</fullName>
    </recommendedName>
</protein>
<feature type="region of interest" description="Disordered" evidence="3">
    <location>
        <begin position="1"/>
        <end position="21"/>
    </location>
</feature>
<feature type="compositionally biased region" description="Basic and acidic residues" evidence="3">
    <location>
        <begin position="353"/>
        <end position="389"/>
    </location>
</feature>
<evidence type="ECO:0000256" key="1">
    <source>
        <dbReference type="ARBA" id="ARBA00022884"/>
    </source>
</evidence>
<dbReference type="EMBL" id="ML994614">
    <property type="protein sequence ID" value="KAF2193213.1"/>
    <property type="molecule type" value="Genomic_DNA"/>
</dbReference>
<dbReference type="SMART" id="SM00360">
    <property type="entry name" value="RRM"/>
    <property type="match status" value="1"/>
</dbReference>
<dbReference type="InterPro" id="IPR035979">
    <property type="entry name" value="RBD_domain_sf"/>
</dbReference>